<dbReference type="Gene3D" id="1.20.1280.50">
    <property type="match status" value="1"/>
</dbReference>
<name>A0A1Y2IG57_TRAC3</name>
<accession>A0A1Y2IG57</accession>
<protein>
    <recommendedName>
        <fullName evidence="1">F-box domain-containing protein</fullName>
    </recommendedName>
</protein>
<dbReference type="PROSITE" id="PS50181">
    <property type="entry name" value="FBOX"/>
    <property type="match status" value="1"/>
</dbReference>
<dbReference type="EMBL" id="KZ084126">
    <property type="protein sequence ID" value="OSC99603.1"/>
    <property type="molecule type" value="Genomic_DNA"/>
</dbReference>
<dbReference type="Proteomes" id="UP000193067">
    <property type="component" value="Unassembled WGS sequence"/>
</dbReference>
<dbReference type="AlphaFoldDB" id="A0A1Y2IG57"/>
<gene>
    <name evidence="2" type="ORF">PYCCODRAFT_819893</name>
</gene>
<evidence type="ECO:0000259" key="1">
    <source>
        <dbReference type="PROSITE" id="PS50181"/>
    </source>
</evidence>
<proteinExistence type="predicted"/>
<dbReference type="SUPFAM" id="SSF81383">
    <property type="entry name" value="F-box domain"/>
    <property type="match status" value="1"/>
</dbReference>
<sequence>MTAWIDRLPAETLLEIFAYVRNFAKSFVDYEPWYRLLWVCRRWRTLVTETSELWTDIDINKHMKRNLVEACLTFSKQARLDIGMSGTTTTQNAWIVERLLPHVNRIRRLQVHSMDETADDALKTLLGKTMPALTELKVSFTTKTRLKGPYELPEFLGPVHDELEEPFLWDLTPERYPALRELCLGSALEIDGPLPVFRRLRKLELHGCLSAPMTITEFAHYLSHLPALEELSLKHYRPEIPVAPATPVTSEPFLLPPTLRKLILKDNYYYTIPFLSSFDLPFSMSIKVIRALDIVDYGDMTTEMLMEGYSMSVLHALPPKWFLWPILDDVTSIELRHFLSSCFMLVGTTPDGRAVELVGEVPPEWPREESEDSPHRLNNFRDLIDAFDQSPVEELFVNGHDAQEIDQDAWEDAFAAFPKLKRIQVDHTDSLTEFDTRLSLIEALLPQKRKRREAYREPQATVPVPQLESLVFTSSAFDREDGEFSSTLAHCLTLRKERGCPLKHLRLYLEYTARAENEEAEAPANMKRVETYQKALGETVERLELEVINNFYDTRSSRLWYYEGNL</sequence>
<reference evidence="2 3" key="1">
    <citation type="journal article" date="2015" name="Biotechnol. Biofuels">
        <title>Enhanced degradation of softwood versus hardwood by the white-rot fungus Pycnoporus coccineus.</title>
        <authorList>
            <person name="Couturier M."/>
            <person name="Navarro D."/>
            <person name="Chevret D."/>
            <person name="Henrissat B."/>
            <person name="Piumi F."/>
            <person name="Ruiz-Duenas F.J."/>
            <person name="Martinez A.T."/>
            <person name="Grigoriev I.V."/>
            <person name="Riley R."/>
            <person name="Lipzen A."/>
            <person name="Berrin J.G."/>
            <person name="Master E.R."/>
            <person name="Rosso M.N."/>
        </authorList>
    </citation>
    <scope>NUCLEOTIDE SEQUENCE [LARGE SCALE GENOMIC DNA]</scope>
    <source>
        <strain evidence="2 3">BRFM310</strain>
    </source>
</reference>
<dbReference type="InterPro" id="IPR032675">
    <property type="entry name" value="LRR_dom_sf"/>
</dbReference>
<dbReference type="InterPro" id="IPR036047">
    <property type="entry name" value="F-box-like_dom_sf"/>
</dbReference>
<dbReference type="OrthoDB" id="3365698at2759"/>
<evidence type="ECO:0000313" key="2">
    <source>
        <dbReference type="EMBL" id="OSC99603.1"/>
    </source>
</evidence>
<evidence type="ECO:0000313" key="3">
    <source>
        <dbReference type="Proteomes" id="UP000193067"/>
    </source>
</evidence>
<dbReference type="Gene3D" id="3.80.10.10">
    <property type="entry name" value="Ribonuclease Inhibitor"/>
    <property type="match status" value="1"/>
</dbReference>
<organism evidence="2 3">
    <name type="scientific">Trametes coccinea (strain BRFM310)</name>
    <name type="common">Pycnoporus coccineus</name>
    <dbReference type="NCBI Taxonomy" id="1353009"/>
    <lineage>
        <taxon>Eukaryota</taxon>
        <taxon>Fungi</taxon>
        <taxon>Dikarya</taxon>
        <taxon>Basidiomycota</taxon>
        <taxon>Agaricomycotina</taxon>
        <taxon>Agaricomycetes</taxon>
        <taxon>Polyporales</taxon>
        <taxon>Polyporaceae</taxon>
        <taxon>Trametes</taxon>
    </lineage>
</organism>
<keyword evidence="3" id="KW-1185">Reference proteome</keyword>
<dbReference type="SUPFAM" id="SSF52047">
    <property type="entry name" value="RNI-like"/>
    <property type="match status" value="1"/>
</dbReference>
<feature type="domain" description="F-box" evidence="1">
    <location>
        <begin position="2"/>
        <end position="57"/>
    </location>
</feature>
<dbReference type="Pfam" id="PF12937">
    <property type="entry name" value="F-box-like"/>
    <property type="match status" value="1"/>
</dbReference>
<dbReference type="InterPro" id="IPR001810">
    <property type="entry name" value="F-box_dom"/>
</dbReference>
<dbReference type="STRING" id="1353009.A0A1Y2IG57"/>